<comment type="caution">
    <text evidence="3">The sequence shown here is derived from an EMBL/GenBank/DDBJ whole genome shotgun (WGS) entry which is preliminary data.</text>
</comment>
<feature type="compositionally biased region" description="Low complexity" evidence="1">
    <location>
        <begin position="46"/>
        <end position="58"/>
    </location>
</feature>
<dbReference type="InterPro" id="IPR036020">
    <property type="entry name" value="WW_dom_sf"/>
</dbReference>
<feature type="region of interest" description="Disordered" evidence="1">
    <location>
        <begin position="26"/>
        <end position="93"/>
    </location>
</feature>
<organism evidence="3 4">
    <name type="scientific">Pycnococcus provasolii</name>
    <dbReference type="NCBI Taxonomy" id="41880"/>
    <lineage>
        <taxon>Eukaryota</taxon>
        <taxon>Viridiplantae</taxon>
        <taxon>Chlorophyta</taxon>
        <taxon>Pseudoscourfieldiophyceae</taxon>
        <taxon>Pseudoscourfieldiales</taxon>
        <taxon>Pycnococcaceae</taxon>
        <taxon>Pycnococcus</taxon>
    </lineage>
</organism>
<dbReference type="PROSITE" id="PS50020">
    <property type="entry name" value="WW_DOMAIN_2"/>
    <property type="match status" value="1"/>
</dbReference>
<feature type="compositionally biased region" description="Basic residues" evidence="1">
    <location>
        <begin position="325"/>
        <end position="342"/>
    </location>
</feature>
<reference evidence="3" key="1">
    <citation type="submission" date="2020-10" db="EMBL/GenBank/DDBJ databases">
        <title>Unveiling of a novel bifunctional photoreceptor, Dualchrome1, isolated from a cosmopolitan green alga.</title>
        <authorList>
            <person name="Suzuki S."/>
            <person name="Kawachi M."/>
        </authorList>
    </citation>
    <scope>NUCLEOTIDE SEQUENCE</scope>
    <source>
        <strain evidence="3">NIES 2893</strain>
    </source>
</reference>
<sequence>MADDSKLPADWFVAHAEDGEAYFYNETTGETSWDPPAGSFPKVAPAGAGASDQAAAAQDDSDDDWDVDDDDDDDDDDDEQQQGTPQGRARRESAFDRMLAERQADGTTQFAASMEALRDQGLPLFGSAGSLELGLAVVAFEGLVLLGPRDEDEPVVIPYDKMLFWTVTTNFGPSMSDHFVDMTMDATYDPSMDPSITWWTGHVLELRGCLADEATAAAFSASLKAVCERVREVGMHQVDTSGMKNSRVARASIMSGKPSITAGMSARQRRATITEMVQREDRMAQGFVSDDLGSLLGGGPGGGGGGGNSLLGAAPDGQGMPGQPTKKKFSMRRALGLRRHSKHDFEPL</sequence>
<dbReference type="SMART" id="SM00456">
    <property type="entry name" value="WW"/>
    <property type="match status" value="1"/>
</dbReference>
<dbReference type="SUPFAM" id="SSF51045">
    <property type="entry name" value="WW domain"/>
    <property type="match status" value="1"/>
</dbReference>
<feature type="region of interest" description="Disordered" evidence="1">
    <location>
        <begin position="294"/>
        <end position="348"/>
    </location>
</feature>
<feature type="compositionally biased region" description="Gly residues" evidence="1">
    <location>
        <begin position="295"/>
        <end position="309"/>
    </location>
</feature>
<dbReference type="Proteomes" id="UP000660262">
    <property type="component" value="Unassembled WGS sequence"/>
</dbReference>
<dbReference type="Gene3D" id="2.20.70.10">
    <property type="match status" value="1"/>
</dbReference>
<accession>A0A830H7N4</accession>
<dbReference type="OrthoDB" id="191651at2759"/>
<dbReference type="EMBL" id="BNJQ01000002">
    <property type="protein sequence ID" value="GHP02040.1"/>
    <property type="molecule type" value="Genomic_DNA"/>
</dbReference>
<dbReference type="PROSITE" id="PS01159">
    <property type="entry name" value="WW_DOMAIN_1"/>
    <property type="match status" value="1"/>
</dbReference>
<dbReference type="Pfam" id="PF00397">
    <property type="entry name" value="WW"/>
    <property type="match status" value="1"/>
</dbReference>
<name>A0A830H7N4_9CHLO</name>
<evidence type="ECO:0000313" key="4">
    <source>
        <dbReference type="Proteomes" id="UP000660262"/>
    </source>
</evidence>
<evidence type="ECO:0000259" key="2">
    <source>
        <dbReference type="PROSITE" id="PS50020"/>
    </source>
</evidence>
<evidence type="ECO:0000313" key="3">
    <source>
        <dbReference type="EMBL" id="GHP02040.1"/>
    </source>
</evidence>
<gene>
    <name evidence="3" type="ORF">PPROV_000079600</name>
</gene>
<protein>
    <recommendedName>
        <fullName evidence="2">WW domain-containing protein</fullName>
    </recommendedName>
</protein>
<proteinExistence type="predicted"/>
<feature type="compositionally biased region" description="Acidic residues" evidence="1">
    <location>
        <begin position="59"/>
        <end position="80"/>
    </location>
</feature>
<dbReference type="CDD" id="cd00201">
    <property type="entry name" value="WW"/>
    <property type="match status" value="1"/>
</dbReference>
<evidence type="ECO:0000256" key="1">
    <source>
        <dbReference type="SAM" id="MobiDB-lite"/>
    </source>
</evidence>
<keyword evidence="4" id="KW-1185">Reference proteome</keyword>
<feature type="domain" description="WW" evidence="2">
    <location>
        <begin position="5"/>
        <end position="38"/>
    </location>
</feature>
<dbReference type="InterPro" id="IPR001202">
    <property type="entry name" value="WW_dom"/>
</dbReference>
<dbReference type="AlphaFoldDB" id="A0A830H7N4"/>